<keyword evidence="4 10" id="KW-0863">Zinc-finger</keyword>
<feature type="region of interest" description="Disordered" evidence="11">
    <location>
        <begin position="1144"/>
        <end position="1188"/>
    </location>
</feature>
<keyword evidence="6" id="KW-0805">Transcription regulation</keyword>
<evidence type="ECO:0000256" key="3">
    <source>
        <dbReference type="ARBA" id="ARBA00022737"/>
    </source>
</evidence>
<dbReference type="PANTHER" id="PTHR23233:SF85">
    <property type="entry name" value="SAL-LIKE PROTEIN 2"/>
    <property type="match status" value="1"/>
</dbReference>
<dbReference type="PANTHER" id="PTHR23233">
    <property type="entry name" value="SAL-LIKE PROTEIN"/>
    <property type="match status" value="1"/>
</dbReference>
<feature type="compositionally biased region" description="Low complexity" evidence="11">
    <location>
        <begin position="123"/>
        <end position="138"/>
    </location>
</feature>
<feature type="region of interest" description="Disordered" evidence="11">
    <location>
        <begin position="1079"/>
        <end position="1110"/>
    </location>
</feature>
<feature type="region of interest" description="Disordered" evidence="11">
    <location>
        <begin position="445"/>
        <end position="464"/>
    </location>
</feature>
<feature type="region of interest" description="Disordered" evidence="11">
    <location>
        <begin position="1"/>
        <end position="24"/>
    </location>
</feature>
<feature type="compositionally biased region" description="Polar residues" evidence="11">
    <location>
        <begin position="1009"/>
        <end position="1020"/>
    </location>
</feature>
<dbReference type="PROSITE" id="PS00028">
    <property type="entry name" value="ZINC_FINGER_C2H2_1"/>
    <property type="match status" value="6"/>
</dbReference>
<feature type="compositionally biased region" description="Basic and acidic residues" evidence="11">
    <location>
        <begin position="1086"/>
        <end position="1095"/>
    </location>
</feature>
<feature type="domain" description="C2H2-type" evidence="12">
    <location>
        <begin position="474"/>
        <end position="501"/>
    </location>
</feature>
<dbReference type="Gene3D" id="3.30.160.60">
    <property type="entry name" value="Classic Zinc Finger"/>
    <property type="match status" value="5"/>
</dbReference>
<feature type="region of interest" description="Disordered" evidence="11">
    <location>
        <begin position="549"/>
        <end position="578"/>
    </location>
</feature>
<accession>A0ABR3NW09</accession>
<feature type="region of interest" description="Disordered" evidence="11">
    <location>
        <begin position="210"/>
        <end position="264"/>
    </location>
</feature>
<dbReference type="Proteomes" id="UP001558613">
    <property type="component" value="Unassembled WGS sequence"/>
</dbReference>
<feature type="domain" description="C2H2-type" evidence="12">
    <location>
        <begin position="834"/>
        <end position="861"/>
    </location>
</feature>
<evidence type="ECO:0000256" key="5">
    <source>
        <dbReference type="ARBA" id="ARBA00022833"/>
    </source>
</evidence>
<feature type="compositionally biased region" description="Basic and acidic residues" evidence="11">
    <location>
        <begin position="1160"/>
        <end position="1171"/>
    </location>
</feature>
<evidence type="ECO:0000256" key="11">
    <source>
        <dbReference type="SAM" id="MobiDB-lite"/>
    </source>
</evidence>
<dbReference type="SUPFAM" id="SSF57667">
    <property type="entry name" value="beta-beta-alpha zinc fingers"/>
    <property type="match status" value="3"/>
</dbReference>
<name>A0ABR3NW09_9TELE</name>
<keyword evidence="5" id="KW-0862">Zinc</keyword>
<evidence type="ECO:0000256" key="10">
    <source>
        <dbReference type="PROSITE-ProRule" id="PRU00042"/>
    </source>
</evidence>
<dbReference type="InterPro" id="IPR013087">
    <property type="entry name" value="Znf_C2H2_type"/>
</dbReference>
<dbReference type="Pfam" id="PF00096">
    <property type="entry name" value="zf-C2H2"/>
    <property type="match status" value="2"/>
</dbReference>
<evidence type="ECO:0000256" key="7">
    <source>
        <dbReference type="ARBA" id="ARBA00023163"/>
    </source>
</evidence>
<reference evidence="13 14" key="1">
    <citation type="submission" date="2023-09" db="EMBL/GenBank/DDBJ databases">
        <authorList>
            <person name="Wang M."/>
        </authorList>
    </citation>
    <scope>NUCLEOTIDE SEQUENCE [LARGE SCALE GENOMIC DNA]</scope>
    <source>
        <strain evidence="13">GT-2023</strain>
        <tissue evidence="13">Liver</tissue>
    </source>
</reference>
<feature type="region of interest" description="Disordered" evidence="11">
    <location>
        <begin position="326"/>
        <end position="345"/>
    </location>
</feature>
<feature type="compositionally biased region" description="Low complexity" evidence="11">
    <location>
        <begin position="217"/>
        <end position="231"/>
    </location>
</feature>
<evidence type="ECO:0000256" key="6">
    <source>
        <dbReference type="ARBA" id="ARBA00023015"/>
    </source>
</evidence>
<feature type="compositionally biased region" description="Low complexity" evidence="11">
    <location>
        <begin position="553"/>
        <end position="567"/>
    </location>
</feature>
<evidence type="ECO:0000256" key="1">
    <source>
        <dbReference type="ARBA" id="ARBA00004123"/>
    </source>
</evidence>
<dbReference type="InterPro" id="IPR036236">
    <property type="entry name" value="Znf_C2H2_sf"/>
</dbReference>
<evidence type="ECO:0000313" key="13">
    <source>
        <dbReference type="EMBL" id="KAL1280705.1"/>
    </source>
</evidence>
<feature type="domain" description="C2H2-type" evidence="12">
    <location>
        <begin position="862"/>
        <end position="889"/>
    </location>
</feature>
<dbReference type="InterPro" id="IPR051565">
    <property type="entry name" value="Sal_C2H2-zinc-finger"/>
</dbReference>
<sequence length="1396" mass="148706">MSHKFNGTDGLQRDSVRIGPTDSQTDIRRCCSASVLNKGSGRERAIFTKYKGSKAAREGRTMGMTGIAKYLFTKSQCAIKPNTEQWTLYDVIYPKFENSRQRLSSAEEHLAVKSLTSTLAKNSSCSSSYSTTQSRQSSLNPNPPVEKLTASSLTTTSHPVFHIPSQPIQFPSNLTETHLFQISDNLSHHCINTIAPTVVSTHNHTHVPMASPKLGVSATTTSSSSSSAAASLCVPPHPGSPTSVPQGPPSPVTPSSSPSTVPSGPACAPVSIAFILEELRVLQQRQIHQMQMTEEICRQVLRLGGGSCEVDSKPFILPSLPQLCLKGSDNNPRPSRPKSSPPPTSVAPLLACFSSLLPPQTTSKSSKHAHPLLNVLRPHKAQYDSGVVTPASFTGHTSASTSSMSTSAPSNYPLTLSLGLSSQKSSTAGASGHSGVTFPNQSIQTAAVPSAPSQDPKLLAQGGTTVLSPGRTQHACRFCRKLFSSDSSLQIHLRSHTGERPYQCPVCFSRFTTRGNLKVHFLRHREQNPELSFSLFPCSLFASVTGGSMGGPAQTQTITSTNTNATQRHQKQQEDDLCSDSLEGTTASTRATTSTLPPSIDLALLTTAHSLLQLNRAAAAAAAAASTSTTSSITSSSPSSLASTLLSAPASSTSSIAGVYKGVKRFDENTPPIPTLLPHSAYSQLANLPKIFFPASSTQHHAGHGFLRPTTPAGSFLPSPQQHITFPFTASSTTPSISTPTSDTSKLQRLVEKLEKEPQGRSHWVSSIGETSTSSHSVAGALSYSSSGLMSTSTFSTNVVTSLPSSAIQIPSSLFSKESPYLGLVNSAGTLAPNQCSVCLRVLSCPRALRLHQATHLGERPFPCKLCGRSFSTKGSLRAHLATHRARPPNSRAQNSCPLCQRKFTNALVLQHHIRMHLGGQLPPEHMPDTSTECDTLSHSESIELSALELSPSATDVQLLNADLQTVSDTRHPESLAVSTAPTTCPITSSLPASLSSGLIPPLDLTPDPSLNPTSHSPSTFRADPPELSLNVPSPVESGACLVPPTTQSASATTGPSAPDELSFELSSNTAFLEDKSSSALMKASPLRDDCESSEKTSVSPIPCSGSRSNLEDLLSTQAHNASRVPPPHLESTPPSLLVLRSEEPDQSLVQSSKLIPQEFPKEEKTEDKIQKTPKNGQRTTPDMSINAGMVSEAVDKTNEDETKDHDTHVQKTVKEAHCSSAAKDKVDLKDTTGTEMDRTESTVCISLTPSLPPPMPEKKIYHCSECGKEYASRSGLKGHMKHHGGVVKAPRAPAKTKGAERVLHHERSQSHHLATFLPPGHHCTVLDNILLLTPTRLKSRVEPSKAEEGRLAKLDIKFEQLKGAGWANVEGGSATTSTARRKGLLVHMKPKIGTN</sequence>
<evidence type="ECO:0000256" key="2">
    <source>
        <dbReference type="ARBA" id="ARBA00022723"/>
    </source>
</evidence>
<feature type="compositionally biased region" description="Basic residues" evidence="11">
    <location>
        <begin position="1277"/>
        <end position="1286"/>
    </location>
</feature>
<keyword evidence="8" id="KW-0539">Nucleus</keyword>
<evidence type="ECO:0000256" key="8">
    <source>
        <dbReference type="ARBA" id="ARBA00023242"/>
    </source>
</evidence>
<feature type="region of interest" description="Disordered" evidence="11">
    <location>
        <begin position="122"/>
        <end position="152"/>
    </location>
</feature>
<gene>
    <name evidence="13" type="ORF">QQF64_015305</name>
</gene>
<feature type="compositionally biased region" description="Polar residues" evidence="11">
    <location>
        <begin position="1045"/>
        <end position="1056"/>
    </location>
</feature>
<dbReference type="SMART" id="SM00355">
    <property type="entry name" value="ZnF_C2H2"/>
    <property type="match status" value="6"/>
</dbReference>
<keyword evidence="3" id="KW-0677">Repeat</keyword>
<feature type="region of interest" description="Disordered" evidence="11">
    <location>
        <begin position="998"/>
        <end position="1062"/>
    </location>
</feature>
<organism evidence="13 14">
    <name type="scientific">Cirrhinus molitorella</name>
    <name type="common">mud carp</name>
    <dbReference type="NCBI Taxonomy" id="172907"/>
    <lineage>
        <taxon>Eukaryota</taxon>
        <taxon>Metazoa</taxon>
        <taxon>Chordata</taxon>
        <taxon>Craniata</taxon>
        <taxon>Vertebrata</taxon>
        <taxon>Euteleostomi</taxon>
        <taxon>Actinopterygii</taxon>
        <taxon>Neopterygii</taxon>
        <taxon>Teleostei</taxon>
        <taxon>Ostariophysi</taxon>
        <taxon>Cypriniformes</taxon>
        <taxon>Cyprinidae</taxon>
        <taxon>Labeoninae</taxon>
        <taxon>Labeonini</taxon>
        <taxon>Cirrhinus</taxon>
    </lineage>
</organism>
<comment type="caution">
    <text evidence="13">The sequence shown here is derived from an EMBL/GenBank/DDBJ whole genome shotgun (WGS) entry which is preliminary data.</text>
</comment>
<feature type="compositionally biased region" description="Polar residues" evidence="11">
    <location>
        <begin position="1173"/>
        <end position="1184"/>
    </location>
</feature>
<dbReference type="Pfam" id="PF13912">
    <property type="entry name" value="zf-C2H2_6"/>
    <property type="match status" value="1"/>
</dbReference>
<comment type="subcellular location">
    <subcellularLocation>
        <location evidence="1">Nucleus</location>
    </subcellularLocation>
</comment>
<keyword evidence="14" id="KW-1185">Reference proteome</keyword>
<feature type="domain" description="C2H2-type" evidence="12">
    <location>
        <begin position="895"/>
        <end position="922"/>
    </location>
</feature>
<evidence type="ECO:0000259" key="12">
    <source>
        <dbReference type="PROSITE" id="PS50157"/>
    </source>
</evidence>
<comment type="similarity">
    <text evidence="9">Belongs to the sal C2H2-type zinc-finger protein family.</text>
</comment>
<keyword evidence="2" id="KW-0479">Metal-binding</keyword>
<dbReference type="Pfam" id="PF12874">
    <property type="entry name" value="zf-met"/>
    <property type="match status" value="1"/>
</dbReference>
<keyword evidence="7" id="KW-0804">Transcription</keyword>
<evidence type="ECO:0000313" key="14">
    <source>
        <dbReference type="Proteomes" id="UP001558613"/>
    </source>
</evidence>
<feature type="compositionally biased region" description="Low complexity" evidence="11">
    <location>
        <begin position="253"/>
        <end position="264"/>
    </location>
</feature>
<feature type="region of interest" description="Disordered" evidence="11">
    <location>
        <begin position="1276"/>
        <end position="1295"/>
    </location>
</feature>
<proteinExistence type="inferred from homology"/>
<feature type="domain" description="C2H2-type" evidence="12">
    <location>
        <begin position="1262"/>
        <end position="1289"/>
    </location>
</feature>
<evidence type="ECO:0000256" key="9">
    <source>
        <dbReference type="ARBA" id="ARBA00038474"/>
    </source>
</evidence>
<protein>
    <recommendedName>
        <fullName evidence="12">C2H2-type domain-containing protein</fullName>
    </recommendedName>
</protein>
<dbReference type="EMBL" id="JAYMGO010000002">
    <property type="protein sequence ID" value="KAL1280705.1"/>
    <property type="molecule type" value="Genomic_DNA"/>
</dbReference>
<feature type="domain" description="C2H2-type" evidence="12">
    <location>
        <begin position="502"/>
        <end position="529"/>
    </location>
</feature>
<evidence type="ECO:0000256" key="4">
    <source>
        <dbReference type="ARBA" id="ARBA00022771"/>
    </source>
</evidence>
<dbReference type="PROSITE" id="PS50157">
    <property type="entry name" value="ZINC_FINGER_C2H2_2"/>
    <property type="match status" value="6"/>
</dbReference>